<feature type="transmembrane region" description="Helical" evidence="1">
    <location>
        <begin position="17"/>
        <end position="42"/>
    </location>
</feature>
<gene>
    <name evidence="2" type="ORF">FKW44_014381</name>
</gene>
<protein>
    <submittedName>
        <fullName evidence="2">Tetraspanin</fullName>
    </submittedName>
</protein>
<evidence type="ECO:0000256" key="1">
    <source>
        <dbReference type="SAM" id="Phobius"/>
    </source>
</evidence>
<proteinExistence type="predicted"/>
<dbReference type="AlphaFoldDB" id="A0A7T8GYV0"/>
<evidence type="ECO:0000313" key="3">
    <source>
        <dbReference type="Proteomes" id="UP000595437"/>
    </source>
</evidence>
<keyword evidence="3" id="KW-1185">Reference proteome</keyword>
<sequence>GCYRIVVDFFMDNLSKVGIGILSVAGFHFLGVLLSCCLAKMIHQAQYEEIR</sequence>
<evidence type="ECO:0000313" key="2">
    <source>
        <dbReference type="EMBL" id="QQP40367.1"/>
    </source>
</evidence>
<dbReference type="EMBL" id="CP045898">
    <property type="protein sequence ID" value="QQP40367.1"/>
    <property type="molecule type" value="Genomic_DNA"/>
</dbReference>
<feature type="non-terminal residue" evidence="2">
    <location>
        <position position="1"/>
    </location>
</feature>
<keyword evidence="1" id="KW-0472">Membrane</keyword>
<accession>A0A7T8GYV0</accession>
<reference evidence="3" key="1">
    <citation type="submission" date="2021-01" db="EMBL/GenBank/DDBJ databases">
        <title>Caligus Genome Assembly.</title>
        <authorList>
            <person name="Gallardo-Escarate C."/>
        </authorList>
    </citation>
    <scope>NUCLEOTIDE SEQUENCE [LARGE SCALE GENOMIC DNA]</scope>
</reference>
<keyword evidence="1" id="KW-0812">Transmembrane</keyword>
<dbReference type="OrthoDB" id="9972904at2759"/>
<organism evidence="2 3">
    <name type="scientific">Caligus rogercresseyi</name>
    <name type="common">Sea louse</name>
    <dbReference type="NCBI Taxonomy" id="217165"/>
    <lineage>
        <taxon>Eukaryota</taxon>
        <taxon>Metazoa</taxon>
        <taxon>Ecdysozoa</taxon>
        <taxon>Arthropoda</taxon>
        <taxon>Crustacea</taxon>
        <taxon>Multicrustacea</taxon>
        <taxon>Hexanauplia</taxon>
        <taxon>Copepoda</taxon>
        <taxon>Siphonostomatoida</taxon>
        <taxon>Caligidae</taxon>
        <taxon>Caligus</taxon>
    </lineage>
</organism>
<name>A0A7T8GYV0_CALRO</name>
<keyword evidence="1" id="KW-1133">Transmembrane helix</keyword>
<dbReference type="Proteomes" id="UP000595437">
    <property type="component" value="Chromosome 9"/>
</dbReference>